<dbReference type="GO" id="GO:0035438">
    <property type="term" value="F:cyclic-di-GMP binding"/>
    <property type="evidence" value="ECO:0007669"/>
    <property type="project" value="InterPro"/>
</dbReference>
<sequence length="125" mass="14061">MERRLYQRIPVQVSAIVTTEDGVRIKVSAVDVSSDGLGIECNIKQRNMITPGGSFVRDGKPISVFVDLDLSERDGHPSKIVAKCQVAFSRRMSSDQCKIGLRYADIENNSHEWLVRFIEKRLAPN</sequence>
<evidence type="ECO:0000259" key="1">
    <source>
        <dbReference type="Pfam" id="PF07238"/>
    </source>
</evidence>
<dbReference type="AlphaFoldDB" id="A0A2S6HGQ0"/>
<reference evidence="2 3" key="1">
    <citation type="submission" date="2018-02" db="EMBL/GenBank/DDBJ databases">
        <title>Subsurface microbial communities from deep shales in Ohio and West Virginia, USA.</title>
        <authorList>
            <person name="Wrighton K."/>
        </authorList>
    </citation>
    <scope>NUCLEOTIDE SEQUENCE [LARGE SCALE GENOMIC DNA]</scope>
    <source>
        <strain evidence="2 3">OWC-DMM</strain>
    </source>
</reference>
<name>A0A2S6HGQ0_9GAMM</name>
<dbReference type="RefSeq" id="WP_104428317.1">
    <property type="nucleotide sequence ID" value="NZ_PTIZ01000003.1"/>
</dbReference>
<feature type="domain" description="PilZ" evidence="1">
    <location>
        <begin position="2"/>
        <end position="119"/>
    </location>
</feature>
<proteinExistence type="predicted"/>
<dbReference type="Proteomes" id="UP000240010">
    <property type="component" value="Unassembled WGS sequence"/>
</dbReference>
<evidence type="ECO:0000313" key="2">
    <source>
        <dbReference type="EMBL" id="PPK76626.1"/>
    </source>
</evidence>
<dbReference type="Gene3D" id="2.40.10.220">
    <property type="entry name" value="predicted glycosyltransferase like domains"/>
    <property type="match status" value="1"/>
</dbReference>
<evidence type="ECO:0000313" key="3">
    <source>
        <dbReference type="Proteomes" id="UP000240010"/>
    </source>
</evidence>
<accession>A0A2S6HGQ0</accession>
<dbReference type="EMBL" id="PTIZ01000003">
    <property type="protein sequence ID" value="PPK76626.1"/>
    <property type="molecule type" value="Genomic_DNA"/>
</dbReference>
<dbReference type="InterPro" id="IPR009875">
    <property type="entry name" value="PilZ_domain"/>
</dbReference>
<gene>
    <name evidence="2" type="ORF">B0F87_103233</name>
</gene>
<dbReference type="SUPFAM" id="SSF141371">
    <property type="entry name" value="PilZ domain-like"/>
    <property type="match status" value="1"/>
</dbReference>
<organism evidence="2 3">
    <name type="scientific">Methylobacter tundripaludum</name>
    <dbReference type="NCBI Taxonomy" id="173365"/>
    <lineage>
        <taxon>Bacteria</taxon>
        <taxon>Pseudomonadati</taxon>
        <taxon>Pseudomonadota</taxon>
        <taxon>Gammaproteobacteria</taxon>
        <taxon>Methylococcales</taxon>
        <taxon>Methylococcaceae</taxon>
        <taxon>Methylobacter</taxon>
    </lineage>
</organism>
<comment type="caution">
    <text evidence="2">The sequence shown here is derived from an EMBL/GenBank/DDBJ whole genome shotgun (WGS) entry which is preliminary data.</text>
</comment>
<dbReference type="Pfam" id="PF07238">
    <property type="entry name" value="PilZ"/>
    <property type="match status" value="1"/>
</dbReference>
<protein>
    <submittedName>
        <fullName evidence="2">PilZ domain-containing protein</fullName>
    </submittedName>
</protein>